<accession>A0ABM4WPR0</accession>
<dbReference type="RefSeq" id="XP_071933759.1">
    <property type="nucleotide sequence ID" value="XM_072077658.1"/>
</dbReference>
<organism evidence="1 2">
    <name type="scientific">Coffea arabica</name>
    <name type="common">Arabian coffee</name>
    <dbReference type="NCBI Taxonomy" id="13443"/>
    <lineage>
        <taxon>Eukaryota</taxon>
        <taxon>Viridiplantae</taxon>
        <taxon>Streptophyta</taxon>
        <taxon>Embryophyta</taxon>
        <taxon>Tracheophyta</taxon>
        <taxon>Spermatophyta</taxon>
        <taxon>Magnoliopsida</taxon>
        <taxon>eudicotyledons</taxon>
        <taxon>Gunneridae</taxon>
        <taxon>Pentapetalae</taxon>
        <taxon>asterids</taxon>
        <taxon>lamiids</taxon>
        <taxon>Gentianales</taxon>
        <taxon>Rubiaceae</taxon>
        <taxon>Ixoroideae</taxon>
        <taxon>Gardenieae complex</taxon>
        <taxon>Bertiereae - Coffeeae clade</taxon>
        <taxon>Coffeeae</taxon>
        <taxon>Coffea</taxon>
    </lineage>
</organism>
<dbReference type="Proteomes" id="UP001652660">
    <property type="component" value="Chromosome 2e"/>
</dbReference>
<keyword evidence="1" id="KW-1185">Reference proteome</keyword>
<sequence>MTISRRGPSISHLFFADDSLIFCKAEPSQAKELMYLLKRYEEGSGQIIILEKSSVFFSKNMSSVKQDDICKELGKIQKVSQGKYLGLPMVVTRTKEQVFGFVKDNCQKRINS</sequence>
<name>A0ABM4WPR0_COFAR</name>
<protein>
    <recommendedName>
        <fullName evidence="3">Reverse transcriptase domain-containing protein</fullName>
    </recommendedName>
</protein>
<proteinExistence type="predicted"/>
<evidence type="ECO:0008006" key="3">
    <source>
        <dbReference type="Google" id="ProtNLM"/>
    </source>
</evidence>
<reference evidence="2" key="1">
    <citation type="submission" date="2025-08" db="UniProtKB">
        <authorList>
            <consortium name="RefSeq"/>
        </authorList>
    </citation>
    <scope>IDENTIFICATION</scope>
    <source>
        <tissue evidence="2">Leaves</tissue>
    </source>
</reference>
<evidence type="ECO:0000313" key="1">
    <source>
        <dbReference type="Proteomes" id="UP001652660"/>
    </source>
</evidence>
<dbReference type="GeneID" id="140036300"/>
<gene>
    <name evidence="2" type="primary">LOC140036300</name>
</gene>
<evidence type="ECO:0000313" key="2">
    <source>
        <dbReference type="RefSeq" id="XP_071933759.1"/>
    </source>
</evidence>